<proteinExistence type="predicted"/>
<evidence type="ECO:0008006" key="3">
    <source>
        <dbReference type="Google" id="ProtNLM"/>
    </source>
</evidence>
<evidence type="ECO:0000313" key="1">
    <source>
        <dbReference type="EMBL" id="PLW81644.1"/>
    </source>
</evidence>
<sequence length="252" mass="28416">MITWTGKKHFELGDTSFRLVNFQESHVKAGDDAQIIFKERWMIERYTHLFTRIKPQNIVELGIHQGGSAVFFHKLAESPKLVAIELNENRIESLDSYIRDHGLETSLIPVHGVNQADNHRVSRILDEEFGDRMIDLVIDDASHFLDETRASFNTIFPRLRPGAAYIIEDWSWAHADAGAPDDSPGFYPEREPLTKLLFEIVLACGSTRNLINRVEIDNNSAIIWRGTASLAAGEFDIASSCLARGRNLVSIG</sequence>
<accession>A0A2N5XZR9</accession>
<dbReference type="RefSeq" id="WP_101522207.1">
    <property type="nucleotide sequence ID" value="NZ_PKLZ01000011.1"/>
</dbReference>
<dbReference type="Proteomes" id="UP000234845">
    <property type="component" value="Unassembled WGS sequence"/>
</dbReference>
<keyword evidence="2" id="KW-1185">Reference proteome</keyword>
<evidence type="ECO:0000313" key="2">
    <source>
        <dbReference type="Proteomes" id="UP000234845"/>
    </source>
</evidence>
<dbReference type="Pfam" id="PF13578">
    <property type="entry name" value="Methyltransf_24"/>
    <property type="match status" value="1"/>
</dbReference>
<dbReference type="SUPFAM" id="SSF53335">
    <property type="entry name" value="S-adenosyl-L-methionine-dependent methyltransferases"/>
    <property type="match status" value="1"/>
</dbReference>
<dbReference type="Gene3D" id="3.40.50.150">
    <property type="entry name" value="Vaccinia Virus protein VP39"/>
    <property type="match status" value="1"/>
</dbReference>
<gene>
    <name evidence="1" type="ORF">CWI75_14335</name>
</gene>
<dbReference type="EMBL" id="PKLZ01000011">
    <property type="protein sequence ID" value="PLW81644.1"/>
    <property type="molecule type" value="Genomic_DNA"/>
</dbReference>
<reference evidence="2" key="1">
    <citation type="submission" date="2017-11" db="EMBL/GenBank/DDBJ databases">
        <title>The draft genome sequence of Chromatocurvus sp. F02.</title>
        <authorList>
            <person name="Du Z.-J."/>
            <person name="Chang Y.-Q."/>
        </authorList>
    </citation>
    <scope>NUCLEOTIDE SEQUENCE [LARGE SCALE GENOMIC DNA]</scope>
    <source>
        <strain evidence="2">F02</strain>
    </source>
</reference>
<organism evidence="1 2">
    <name type="scientific">Kineobactrum sediminis</name>
    <dbReference type="NCBI Taxonomy" id="1905677"/>
    <lineage>
        <taxon>Bacteria</taxon>
        <taxon>Pseudomonadati</taxon>
        <taxon>Pseudomonadota</taxon>
        <taxon>Gammaproteobacteria</taxon>
        <taxon>Cellvibrionales</taxon>
        <taxon>Halieaceae</taxon>
        <taxon>Kineobactrum</taxon>
    </lineage>
</organism>
<dbReference type="InterPro" id="IPR029063">
    <property type="entry name" value="SAM-dependent_MTases_sf"/>
</dbReference>
<dbReference type="AlphaFoldDB" id="A0A2N5XZR9"/>
<comment type="caution">
    <text evidence="1">The sequence shown here is derived from an EMBL/GenBank/DDBJ whole genome shotgun (WGS) entry which is preliminary data.</text>
</comment>
<name>A0A2N5XZR9_9GAMM</name>
<protein>
    <recommendedName>
        <fullName evidence="3">Class I SAM-dependent methyltransferase</fullName>
    </recommendedName>
</protein>